<name>A0AAV8Y3L3_9CUCU</name>
<comment type="caution">
    <text evidence="1">The sequence shown here is derived from an EMBL/GenBank/DDBJ whole genome shotgun (WGS) entry which is preliminary data.</text>
</comment>
<dbReference type="EMBL" id="JAPWTK010000223">
    <property type="protein sequence ID" value="KAJ8945255.1"/>
    <property type="molecule type" value="Genomic_DNA"/>
</dbReference>
<accession>A0AAV8Y3L3</accession>
<reference evidence="1" key="1">
    <citation type="journal article" date="2023" name="Insect Mol. Biol.">
        <title>Genome sequencing provides insights into the evolution of gene families encoding plant cell wall-degrading enzymes in longhorned beetles.</title>
        <authorList>
            <person name="Shin N.R."/>
            <person name="Okamura Y."/>
            <person name="Kirsch R."/>
            <person name="Pauchet Y."/>
        </authorList>
    </citation>
    <scope>NUCLEOTIDE SEQUENCE</scope>
    <source>
        <strain evidence="1">AMC_N1</strain>
    </source>
</reference>
<proteinExistence type="predicted"/>
<dbReference type="Proteomes" id="UP001162162">
    <property type="component" value="Unassembled WGS sequence"/>
</dbReference>
<dbReference type="AlphaFoldDB" id="A0AAV8Y3L3"/>
<evidence type="ECO:0000313" key="1">
    <source>
        <dbReference type="EMBL" id="KAJ8945255.1"/>
    </source>
</evidence>
<gene>
    <name evidence="1" type="ORF">NQ318_016675</name>
</gene>
<organism evidence="1 2">
    <name type="scientific">Aromia moschata</name>
    <dbReference type="NCBI Taxonomy" id="1265417"/>
    <lineage>
        <taxon>Eukaryota</taxon>
        <taxon>Metazoa</taxon>
        <taxon>Ecdysozoa</taxon>
        <taxon>Arthropoda</taxon>
        <taxon>Hexapoda</taxon>
        <taxon>Insecta</taxon>
        <taxon>Pterygota</taxon>
        <taxon>Neoptera</taxon>
        <taxon>Endopterygota</taxon>
        <taxon>Coleoptera</taxon>
        <taxon>Polyphaga</taxon>
        <taxon>Cucujiformia</taxon>
        <taxon>Chrysomeloidea</taxon>
        <taxon>Cerambycidae</taxon>
        <taxon>Cerambycinae</taxon>
        <taxon>Callichromatini</taxon>
        <taxon>Aromia</taxon>
    </lineage>
</organism>
<keyword evidence="2" id="KW-1185">Reference proteome</keyword>
<protein>
    <submittedName>
        <fullName evidence="1">Uncharacterized protein</fullName>
    </submittedName>
</protein>
<sequence>MQVFSYQATAFVLLEVRKVFNYYNITISYQNLQLKMAPPCPLSKADVVDNLLSAIRGATACVINILPS</sequence>
<evidence type="ECO:0000313" key="2">
    <source>
        <dbReference type="Proteomes" id="UP001162162"/>
    </source>
</evidence>